<gene>
    <name evidence="3" type="ORF">CEURO_LOCUS22480</name>
</gene>
<dbReference type="SMART" id="SM00061">
    <property type="entry name" value="MATH"/>
    <property type="match status" value="1"/>
</dbReference>
<name>A0A9P0ZYL9_CUSEU</name>
<evidence type="ECO:0000313" key="3">
    <source>
        <dbReference type="EMBL" id="CAH9119743.1"/>
    </source>
</evidence>
<dbReference type="PANTHER" id="PTHR46236:SF35">
    <property type="entry name" value="MATH DOMAIN-CONTAINING PROTEIN"/>
    <property type="match status" value="1"/>
</dbReference>
<accession>A0A9P0ZYL9</accession>
<sequence>MSKFTWRIENFSKLLVKKLYSVTFVIDQYKWRLCLDPKGSSKLMYMYLEIADSSSLPNGWSIPAMYNLALINQIDLNKTIIEECEDEFNIQDNSWGLSLISLSKLLNKSEGFLVDDTCLVEVEVSVVMDATTPACNDSALYSSVSLDDPIEHVHVETQSFLESLPKEPSSSCSVSKSPTCEMSLLKGHASSVKEALHMLISYPFDALADPMNETAILESLSELNDHLYLFSDARAKEIMNLKVTFPQITQEWRDSVQVQGRSEHPWSSFEKTRNLLEDLVKRWDEINAQLEELTKKEMDLGAQLEVIGSSIRQLMEEREELSHQTKAVCSLAEEQANNIKAEKLVGPANKKMKLDCKWAATRHLFG</sequence>
<dbReference type="PROSITE" id="PS50144">
    <property type="entry name" value="MATH"/>
    <property type="match status" value="1"/>
</dbReference>
<dbReference type="Proteomes" id="UP001152484">
    <property type="component" value="Unassembled WGS sequence"/>
</dbReference>
<protein>
    <recommendedName>
        <fullName evidence="2">MATH domain-containing protein</fullName>
    </recommendedName>
</protein>
<evidence type="ECO:0000256" key="1">
    <source>
        <dbReference type="ARBA" id="ARBA00023054"/>
    </source>
</evidence>
<feature type="domain" description="MATH" evidence="2">
    <location>
        <begin position="1"/>
        <end position="124"/>
    </location>
</feature>
<dbReference type="Gene3D" id="2.60.210.10">
    <property type="entry name" value="Apoptosis, Tumor Necrosis Factor Receptor Associated Protein 2, Chain A"/>
    <property type="match status" value="1"/>
</dbReference>
<dbReference type="AlphaFoldDB" id="A0A9P0ZYL9"/>
<reference evidence="3" key="1">
    <citation type="submission" date="2022-07" db="EMBL/GenBank/DDBJ databases">
        <authorList>
            <person name="Macas J."/>
            <person name="Novak P."/>
            <person name="Neumann P."/>
        </authorList>
    </citation>
    <scope>NUCLEOTIDE SEQUENCE</scope>
</reference>
<dbReference type="CDD" id="cd00121">
    <property type="entry name" value="MATH"/>
    <property type="match status" value="1"/>
</dbReference>
<dbReference type="Pfam" id="PF22486">
    <property type="entry name" value="MATH_2"/>
    <property type="match status" value="1"/>
</dbReference>
<organism evidence="3 4">
    <name type="scientific">Cuscuta europaea</name>
    <name type="common">European dodder</name>
    <dbReference type="NCBI Taxonomy" id="41803"/>
    <lineage>
        <taxon>Eukaryota</taxon>
        <taxon>Viridiplantae</taxon>
        <taxon>Streptophyta</taxon>
        <taxon>Embryophyta</taxon>
        <taxon>Tracheophyta</taxon>
        <taxon>Spermatophyta</taxon>
        <taxon>Magnoliopsida</taxon>
        <taxon>eudicotyledons</taxon>
        <taxon>Gunneridae</taxon>
        <taxon>Pentapetalae</taxon>
        <taxon>asterids</taxon>
        <taxon>lamiids</taxon>
        <taxon>Solanales</taxon>
        <taxon>Convolvulaceae</taxon>
        <taxon>Cuscuteae</taxon>
        <taxon>Cuscuta</taxon>
        <taxon>Cuscuta subgen. Cuscuta</taxon>
    </lineage>
</organism>
<keyword evidence="1" id="KW-0175">Coiled coil</keyword>
<comment type="caution">
    <text evidence="3">The sequence shown here is derived from an EMBL/GenBank/DDBJ whole genome shotgun (WGS) entry which is preliminary data.</text>
</comment>
<dbReference type="EMBL" id="CAMAPE010000080">
    <property type="protein sequence ID" value="CAH9119743.1"/>
    <property type="molecule type" value="Genomic_DNA"/>
</dbReference>
<evidence type="ECO:0000313" key="4">
    <source>
        <dbReference type="Proteomes" id="UP001152484"/>
    </source>
</evidence>
<proteinExistence type="predicted"/>
<dbReference type="InterPro" id="IPR002083">
    <property type="entry name" value="MATH/TRAF_dom"/>
</dbReference>
<keyword evidence="4" id="KW-1185">Reference proteome</keyword>
<dbReference type="InterPro" id="IPR050804">
    <property type="entry name" value="MCC"/>
</dbReference>
<dbReference type="OrthoDB" id="1303247at2759"/>
<dbReference type="SUPFAM" id="SSF49599">
    <property type="entry name" value="TRAF domain-like"/>
    <property type="match status" value="1"/>
</dbReference>
<dbReference type="InterPro" id="IPR008974">
    <property type="entry name" value="TRAF-like"/>
</dbReference>
<dbReference type="PANTHER" id="PTHR46236">
    <property type="entry name" value="TRAF-LIKE SUPERFAMILY PROTEIN"/>
    <property type="match status" value="1"/>
</dbReference>
<evidence type="ECO:0000259" key="2">
    <source>
        <dbReference type="PROSITE" id="PS50144"/>
    </source>
</evidence>